<dbReference type="Pfam" id="PF14268">
    <property type="entry name" value="YoaP"/>
    <property type="match status" value="1"/>
</dbReference>
<dbReference type="InterPro" id="IPR036249">
    <property type="entry name" value="Thioredoxin-like_sf"/>
</dbReference>
<protein>
    <submittedName>
        <fullName evidence="2">GNAT family N-acetyltransferase</fullName>
    </submittedName>
</protein>
<keyword evidence="2" id="KW-0808">Transferase</keyword>
<dbReference type="RefSeq" id="WP_154303111.1">
    <property type="nucleotide sequence ID" value="NZ_CP064845.1"/>
</dbReference>
<dbReference type="InterPro" id="IPR000182">
    <property type="entry name" value="GNAT_dom"/>
</dbReference>
<dbReference type="Pfam" id="PF00583">
    <property type="entry name" value="Acetyltransf_1"/>
    <property type="match status" value="1"/>
</dbReference>
<evidence type="ECO:0000259" key="1">
    <source>
        <dbReference type="PROSITE" id="PS51186"/>
    </source>
</evidence>
<dbReference type="CDD" id="cd04301">
    <property type="entry name" value="NAT_SF"/>
    <property type="match status" value="1"/>
</dbReference>
<dbReference type="EMBL" id="WKKV01000002">
    <property type="protein sequence ID" value="MSE01381.1"/>
    <property type="molecule type" value="Genomic_DNA"/>
</dbReference>
<proteinExistence type="predicted"/>
<dbReference type="AlphaFoldDB" id="A0A6A8LDC6"/>
<comment type="caution">
    <text evidence="2">The sequence shown here is derived from an EMBL/GenBank/DDBJ whole genome shotgun (WGS) entry which is preliminary data.</text>
</comment>
<sequence>MEYIELTRDNIDDNHICCALGTKQYEDAVNEKKSWLKDRMSDGLVFYRLNERAKVFIEYLPAEEAWVPVSAPHFMFINCLWVSGKYKNNGHAKHLLEKCVSDAKSRGMDGIVHIVGKKKLPYLSDKHFFEHMGFAVQDEAEPYFQLMSLTWNEHAHPPVFKKQVKSNSVNDEGITIFYTAQCPFAVGVLKHLKELTEKKGLHFQALRITSKDMAQKSPAVWTTFSMFYKGTFLTHEMMSVNKFEKILNKLLMA</sequence>
<dbReference type="SUPFAM" id="SSF52833">
    <property type="entry name" value="Thioredoxin-like"/>
    <property type="match status" value="1"/>
</dbReference>
<dbReference type="GO" id="GO:0016747">
    <property type="term" value="F:acyltransferase activity, transferring groups other than amino-acyl groups"/>
    <property type="evidence" value="ECO:0007669"/>
    <property type="project" value="InterPro"/>
</dbReference>
<dbReference type="SUPFAM" id="SSF55729">
    <property type="entry name" value="Acyl-CoA N-acyltransferases (Nat)"/>
    <property type="match status" value="1"/>
</dbReference>
<dbReference type="InterPro" id="IPR025685">
    <property type="entry name" value="YoaP-like_dom"/>
</dbReference>
<dbReference type="PROSITE" id="PS51186">
    <property type="entry name" value="GNAT"/>
    <property type="match status" value="1"/>
</dbReference>
<reference evidence="2" key="1">
    <citation type="submission" date="2019-11" db="EMBL/GenBank/DDBJ databases">
        <title>Draft Genome Sequence of Plant Growth-Promoting Rhizosphere-Associated Bacteria.</title>
        <authorList>
            <person name="Vasilyev I.Y."/>
            <person name="Radchenko V."/>
            <person name="Ilnitskaya E.V."/>
        </authorList>
    </citation>
    <scope>NUCLEOTIDE SEQUENCE</scope>
    <source>
        <strain evidence="2">VRA_517_n</strain>
    </source>
</reference>
<organism evidence="2">
    <name type="scientific">Bacillus velezensis</name>
    <dbReference type="NCBI Taxonomy" id="492670"/>
    <lineage>
        <taxon>Bacteria</taxon>
        <taxon>Bacillati</taxon>
        <taxon>Bacillota</taxon>
        <taxon>Bacilli</taxon>
        <taxon>Bacillales</taxon>
        <taxon>Bacillaceae</taxon>
        <taxon>Bacillus</taxon>
        <taxon>Bacillus amyloliquefaciens group</taxon>
    </lineage>
</organism>
<feature type="domain" description="N-acetyltransferase" evidence="1">
    <location>
        <begin position="1"/>
        <end position="152"/>
    </location>
</feature>
<dbReference type="Gene3D" id="3.40.630.30">
    <property type="match status" value="1"/>
</dbReference>
<gene>
    <name evidence="2" type="ORF">GKC39_04825</name>
</gene>
<dbReference type="InterPro" id="IPR016181">
    <property type="entry name" value="Acyl_CoA_acyltransferase"/>
</dbReference>
<evidence type="ECO:0000313" key="2">
    <source>
        <dbReference type="EMBL" id="MSE01381.1"/>
    </source>
</evidence>
<accession>A0A6A8LDC6</accession>
<name>A0A6A8LDC6_BACVE</name>